<gene>
    <name evidence="10" type="ORF">GPEL0_01r2694</name>
</gene>
<keyword evidence="5" id="KW-0680">Restriction system</keyword>
<dbReference type="Gene3D" id="3.40.50.150">
    <property type="entry name" value="Vaccinia Virus protein VP39"/>
    <property type="match status" value="1"/>
</dbReference>
<proteinExistence type="predicted"/>
<dbReference type="GO" id="GO:0008168">
    <property type="term" value="F:methyltransferase activity"/>
    <property type="evidence" value="ECO:0007669"/>
    <property type="project" value="UniProtKB-KW"/>
</dbReference>
<protein>
    <recommendedName>
        <fullName evidence="1">site-specific DNA-methyltransferase (adenine-specific)</fullName>
        <ecNumber evidence="1">2.1.1.72</ecNumber>
    </recommendedName>
</protein>
<reference evidence="11" key="1">
    <citation type="submission" date="2017-05" db="EMBL/GenBank/DDBJ databases">
        <title>Draft genome sequence of Geobacter pelophilus, a iron(III)-reducing bacteria.</title>
        <authorList>
            <person name="Aoyagi T."/>
            <person name="Koike H."/>
            <person name="Morita T."/>
            <person name="Sato Y."/>
            <person name="Habe H."/>
            <person name="Hori T."/>
        </authorList>
    </citation>
    <scope>NUCLEOTIDE SEQUENCE [LARGE SCALE GENOMIC DNA]</scope>
    <source>
        <strain evidence="11">Drf2</strain>
    </source>
</reference>
<comment type="catalytic activity">
    <reaction evidence="7">
        <text>a 2'-deoxyadenosine in DNA + S-adenosyl-L-methionine = an N(6)-methyl-2'-deoxyadenosine in DNA + S-adenosyl-L-homocysteine + H(+)</text>
        <dbReference type="Rhea" id="RHEA:15197"/>
        <dbReference type="Rhea" id="RHEA-COMP:12418"/>
        <dbReference type="Rhea" id="RHEA-COMP:12419"/>
        <dbReference type="ChEBI" id="CHEBI:15378"/>
        <dbReference type="ChEBI" id="CHEBI:57856"/>
        <dbReference type="ChEBI" id="CHEBI:59789"/>
        <dbReference type="ChEBI" id="CHEBI:90615"/>
        <dbReference type="ChEBI" id="CHEBI:90616"/>
        <dbReference type="EC" id="2.1.1.72"/>
    </reaction>
</comment>
<keyword evidence="6" id="KW-0238">DNA-binding</keyword>
<keyword evidence="3" id="KW-0808">Transferase</keyword>
<dbReference type="GO" id="GO:0032259">
    <property type="term" value="P:methylation"/>
    <property type="evidence" value="ECO:0007669"/>
    <property type="project" value="UniProtKB-KW"/>
</dbReference>
<dbReference type="Pfam" id="PF07669">
    <property type="entry name" value="Eco57I"/>
    <property type="match status" value="1"/>
</dbReference>
<dbReference type="PRINTS" id="PR00507">
    <property type="entry name" value="N12N6MTFRASE"/>
</dbReference>
<evidence type="ECO:0000256" key="3">
    <source>
        <dbReference type="ARBA" id="ARBA00022679"/>
    </source>
</evidence>
<evidence type="ECO:0000259" key="8">
    <source>
        <dbReference type="Pfam" id="PF07669"/>
    </source>
</evidence>
<dbReference type="InterPro" id="IPR050953">
    <property type="entry name" value="N4_N6_ade-DNA_methylase"/>
</dbReference>
<evidence type="ECO:0000256" key="2">
    <source>
        <dbReference type="ARBA" id="ARBA00022603"/>
    </source>
</evidence>
<keyword evidence="11" id="KW-1185">Reference proteome</keyword>
<evidence type="ECO:0000256" key="5">
    <source>
        <dbReference type="ARBA" id="ARBA00022747"/>
    </source>
</evidence>
<dbReference type="SUPFAM" id="SSF53335">
    <property type="entry name" value="S-adenosyl-L-methionine-dependent methyltransferases"/>
    <property type="match status" value="1"/>
</dbReference>
<dbReference type="InterPro" id="IPR029063">
    <property type="entry name" value="SAM-dependent_MTases_sf"/>
</dbReference>
<dbReference type="InterPro" id="IPR011639">
    <property type="entry name" value="MethylTrfase_TaqI-like_dom"/>
</dbReference>
<dbReference type="Pfam" id="PF12950">
    <property type="entry name" value="TaqI_C"/>
    <property type="match status" value="1"/>
</dbReference>
<accession>A0ABQ0MIZ3</accession>
<dbReference type="Proteomes" id="UP000194153">
    <property type="component" value="Unassembled WGS sequence"/>
</dbReference>
<dbReference type="PANTHER" id="PTHR33841:SF1">
    <property type="entry name" value="DNA METHYLTRANSFERASE A"/>
    <property type="match status" value="1"/>
</dbReference>
<evidence type="ECO:0000259" key="9">
    <source>
        <dbReference type="Pfam" id="PF12950"/>
    </source>
</evidence>
<evidence type="ECO:0000256" key="7">
    <source>
        <dbReference type="ARBA" id="ARBA00047942"/>
    </source>
</evidence>
<name>A0ABQ0MIZ3_9BACT</name>
<dbReference type="InterPro" id="IPR002052">
    <property type="entry name" value="DNA_methylase_N6_adenine_CS"/>
</dbReference>
<feature type="domain" description="Type II methyltransferase M.TaqI-like" evidence="8">
    <location>
        <begin position="152"/>
        <end position="247"/>
    </location>
</feature>
<keyword evidence="4" id="KW-0949">S-adenosyl-L-methionine</keyword>
<dbReference type="PANTHER" id="PTHR33841">
    <property type="entry name" value="DNA METHYLTRANSFERASE YEEA-RELATED"/>
    <property type="match status" value="1"/>
</dbReference>
<keyword evidence="2 10" id="KW-0489">Methyltransferase</keyword>
<comment type="caution">
    <text evidence="10">The sequence shown here is derived from an EMBL/GenBank/DDBJ whole genome shotgun (WGS) entry which is preliminary data.</text>
</comment>
<dbReference type="EMBL" id="BDQG01000001">
    <property type="protein sequence ID" value="GAW67061.1"/>
    <property type="molecule type" value="Genomic_DNA"/>
</dbReference>
<evidence type="ECO:0000256" key="1">
    <source>
        <dbReference type="ARBA" id="ARBA00011900"/>
    </source>
</evidence>
<dbReference type="EC" id="2.1.1.72" evidence="1"/>
<evidence type="ECO:0000256" key="6">
    <source>
        <dbReference type="ARBA" id="ARBA00023125"/>
    </source>
</evidence>
<evidence type="ECO:0000256" key="4">
    <source>
        <dbReference type="ARBA" id="ARBA00022691"/>
    </source>
</evidence>
<evidence type="ECO:0000313" key="10">
    <source>
        <dbReference type="EMBL" id="GAW67061.1"/>
    </source>
</evidence>
<sequence length="573" mass="64441">MALRQCSFDLPTQLHPQVVTAVEQLSTSTGTESRGVIYTRVEVVDFILDLVGYTDDKPLWQFRLLEPSFGEGDFLLPALKRLLVSWRRLSKSGDIVGDLGSAIRAVELHGDTFLSTRSSVVSMLTDEGISSASAEDLADRWLTLGDFLLTPLEGEFDFVVGNPPYVRQEMIPPPLLAEYRSRFETMYDRADLYIPFIERSLAALMPDGALSFICADRWMKNRYGGPLRKLISERYHLKIYVDMVGTPAFHSEVSAYPAITVITREKPGATRIARQPSIDRDALADLAAELVGQQVPKDSATVRELHRVTCGAEPWLLECSDQMALIRRLESEFPTLEQVGCKVGIGVATGADKVFIGDYEALDVEPDRKIPLATTRDIQSGEVCWRGLGVINPFADEGGLVNLEHYPRLRRYLEERRAVIESRHCVQKSPANWYKTIDRITPALALVPKLLIPDIKGEAHIVYEEGKLYPHHNLYYVTSEEWDIRALQAVLLSEVTLLFIATYSTKMRGGFLRFQAQYLRRLRLPRWDTVPSILRSKLIEAATTRDLQACNQASFALYNLTGEEQTALGVEGE</sequence>
<organism evidence="10 11">
    <name type="scientific">Geoanaerobacter pelophilus</name>
    <dbReference type="NCBI Taxonomy" id="60036"/>
    <lineage>
        <taxon>Bacteria</taxon>
        <taxon>Pseudomonadati</taxon>
        <taxon>Thermodesulfobacteriota</taxon>
        <taxon>Desulfuromonadia</taxon>
        <taxon>Geobacterales</taxon>
        <taxon>Geobacteraceae</taxon>
        <taxon>Geoanaerobacter</taxon>
    </lineage>
</organism>
<dbReference type="RefSeq" id="WP_085813352.1">
    <property type="nucleotide sequence ID" value="NZ_BDQG01000001.1"/>
</dbReference>
<evidence type="ECO:0000313" key="11">
    <source>
        <dbReference type="Proteomes" id="UP000194153"/>
    </source>
</evidence>
<dbReference type="PROSITE" id="PS00092">
    <property type="entry name" value="N6_MTASE"/>
    <property type="match status" value="1"/>
</dbReference>
<dbReference type="InterPro" id="IPR025931">
    <property type="entry name" value="TaqI_C"/>
</dbReference>
<feature type="domain" description="TaqI-like C-terminal specificity" evidence="9">
    <location>
        <begin position="422"/>
        <end position="522"/>
    </location>
</feature>